<evidence type="ECO:0000259" key="1">
    <source>
        <dbReference type="Pfam" id="PF01832"/>
    </source>
</evidence>
<dbReference type="PANTHER" id="PTHR40572:SF1">
    <property type="entry name" value="PROTEIN BAX"/>
    <property type="match status" value="1"/>
</dbReference>
<protein>
    <submittedName>
        <fullName evidence="2 3">Glucosaminidase</fullName>
    </submittedName>
</protein>
<dbReference type="GeneID" id="78074941"/>
<dbReference type="Gene3D" id="1.10.530.10">
    <property type="match status" value="1"/>
</dbReference>
<keyword evidence="5" id="KW-1185">Reference proteome</keyword>
<proteinExistence type="predicted"/>
<sequence>MRKSEFIAIAAAGVIAGCSFYGYEQNQAEERERRKQAQATEQQAPEFIGKSIGAAPDFSAIKDVKQKKQAFFDYLRPGIALENQRIVSERKRLDSIRDNFQTGSITASDTSYAKRLGKLYKVELPAEGVSQEWLNNMLHRVDVIPEALVLVQGANESAWGTSRFATQANNYFGQWCYSSGCGLVPLQRGEGMTHEVAKFSSVQQSIHGYFMNVNRNNAYKALREIRYQRHLNDQSLTDTDAAMALTNGLLKYSERGEAYVNDLQSMIRHNQQFWELPLANQ</sequence>
<dbReference type="OrthoDB" id="9788155at2"/>
<evidence type="ECO:0000313" key="2">
    <source>
        <dbReference type="EMBL" id="MDC5742817.1"/>
    </source>
</evidence>
<dbReference type="RefSeq" id="WP_069666322.1">
    <property type="nucleotide sequence ID" value="NZ_JAPFIM010000010.1"/>
</dbReference>
<dbReference type="Pfam" id="PF01832">
    <property type="entry name" value="Glucosaminidase"/>
    <property type="match status" value="1"/>
</dbReference>
<dbReference type="PROSITE" id="PS51257">
    <property type="entry name" value="PROKAR_LIPOPROTEIN"/>
    <property type="match status" value="1"/>
</dbReference>
<dbReference type="Proteomes" id="UP001150001">
    <property type="component" value="Unassembled WGS sequence"/>
</dbReference>
<dbReference type="Proteomes" id="UP000094761">
    <property type="component" value="Unassembled WGS sequence"/>
</dbReference>
<dbReference type="InterPro" id="IPR053195">
    <property type="entry name" value="Bax-like"/>
</dbReference>
<feature type="domain" description="Mannosyl-glycoprotein endo-beta-N-acetylglucosamidase-like" evidence="1">
    <location>
        <begin position="136"/>
        <end position="271"/>
    </location>
</feature>
<evidence type="ECO:0000313" key="3">
    <source>
        <dbReference type="EMBL" id="OAN00389.1"/>
    </source>
</evidence>
<organism evidence="3 4">
    <name type="scientific">Vibrio europaeus</name>
    <dbReference type="NCBI Taxonomy" id="300876"/>
    <lineage>
        <taxon>Bacteria</taxon>
        <taxon>Pseudomonadati</taxon>
        <taxon>Pseudomonadota</taxon>
        <taxon>Gammaproteobacteria</taxon>
        <taxon>Vibrionales</taxon>
        <taxon>Vibrionaceae</taxon>
        <taxon>Vibrio</taxon>
        <taxon>Vibrio oreintalis group</taxon>
    </lineage>
</organism>
<dbReference type="InterPro" id="IPR002901">
    <property type="entry name" value="MGlyc_endo_b_GlcNAc-like_dom"/>
</dbReference>
<dbReference type="EMBL" id="JAPFIT010000030">
    <property type="protein sequence ID" value="MDC5742817.1"/>
    <property type="molecule type" value="Genomic_DNA"/>
</dbReference>
<dbReference type="EMBL" id="LUAX01000001">
    <property type="protein sequence ID" value="OAN00389.1"/>
    <property type="molecule type" value="Genomic_DNA"/>
</dbReference>
<dbReference type="AlphaFoldDB" id="A0A178JFW8"/>
<accession>A0A178JFW8</accession>
<gene>
    <name evidence="3" type="ORF">AZ468_04485</name>
    <name evidence="2" type="ORF">OPW20_22425</name>
</gene>
<evidence type="ECO:0000313" key="5">
    <source>
        <dbReference type="Proteomes" id="UP001150001"/>
    </source>
</evidence>
<reference evidence="3 4" key="1">
    <citation type="submission" date="2016-03" db="EMBL/GenBank/DDBJ databases">
        <title>Draft genome sequence of the Vibrio tubiashii subs. europaeus.</title>
        <authorList>
            <person name="Spinard E."/>
            <person name="Dubert J."/>
            <person name="Nelson D.R."/>
            <person name="Barja J.L."/>
        </authorList>
    </citation>
    <scope>NUCLEOTIDE SEQUENCE [LARGE SCALE GENOMIC DNA]</scope>
    <source>
        <strain evidence="4">PP-638</strain>
        <strain evidence="3">PP2-638</strain>
    </source>
</reference>
<reference evidence="2" key="2">
    <citation type="submission" date="2022-11" db="EMBL/GenBank/DDBJ databases">
        <title>Role of the vibriolysin VemA secreted by the emergent pathogen Vibrio europaeus in the colonization of Manila clam mucus.</title>
        <authorList>
            <person name="Martinez C."/>
            <person name="Rodriguez S."/>
            <person name="Vences A."/>
            <person name="Barja J.L."/>
            <person name="Toranzo A.E."/>
            <person name="Dubert J."/>
        </authorList>
    </citation>
    <scope>NUCLEOTIDE SEQUENCE</scope>
    <source>
        <strain evidence="2">3454</strain>
    </source>
</reference>
<dbReference type="GO" id="GO:0004040">
    <property type="term" value="F:amidase activity"/>
    <property type="evidence" value="ECO:0007669"/>
    <property type="project" value="InterPro"/>
</dbReference>
<dbReference type="PANTHER" id="PTHR40572">
    <property type="entry name" value="PROTEIN BAX"/>
    <property type="match status" value="1"/>
</dbReference>
<evidence type="ECO:0000313" key="4">
    <source>
        <dbReference type="Proteomes" id="UP000094761"/>
    </source>
</evidence>
<comment type="caution">
    <text evidence="3">The sequence shown here is derived from an EMBL/GenBank/DDBJ whole genome shotgun (WGS) entry which is preliminary data.</text>
</comment>
<name>A0A178JFW8_9VIBR</name>